<feature type="region of interest" description="Disordered" evidence="1">
    <location>
        <begin position="1"/>
        <end position="30"/>
    </location>
</feature>
<feature type="compositionally biased region" description="Polar residues" evidence="1">
    <location>
        <begin position="1"/>
        <end position="23"/>
    </location>
</feature>
<dbReference type="GO" id="GO:0080142">
    <property type="term" value="P:regulation of salicylic acid biosynthetic process"/>
    <property type="evidence" value="ECO:0007669"/>
    <property type="project" value="TreeGrafter"/>
</dbReference>
<dbReference type="Proteomes" id="UP000283530">
    <property type="component" value="Unassembled WGS sequence"/>
</dbReference>
<dbReference type="GO" id="GO:0043565">
    <property type="term" value="F:sequence-specific DNA binding"/>
    <property type="evidence" value="ECO:0007669"/>
    <property type="project" value="TreeGrafter"/>
</dbReference>
<dbReference type="Pfam" id="PF07887">
    <property type="entry name" value="Calmodulin_bind"/>
    <property type="match status" value="1"/>
</dbReference>
<dbReference type="OrthoDB" id="748178at2759"/>
<dbReference type="PANTHER" id="PTHR31713">
    <property type="entry name" value="OS02G0177800 PROTEIN"/>
    <property type="match status" value="1"/>
</dbReference>
<comment type="caution">
    <text evidence="4">The sequence shown here is derived from an EMBL/GenBank/DDBJ whole genome shotgun (WGS) entry which is preliminary data.</text>
</comment>
<organism evidence="4 5">
    <name type="scientific">Cinnamomum micranthum f. kanehirae</name>
    <dbReference type="NCBI Taxonomy" id="337451"/>
    <lineage>
        <taxon>Eukaryota</taxon>
        <taxon>Viridiplantae</taxon>
        <taxon>Streptophyta</taxon>
        <taxon>Embryophyta</taxon>
        <taxon>Tracheophyta</taxon>
        <taxon>Spermatophyta</taxon>
        <taxon>Magnoliopsida</taxon>
        <taxon>Magnoliidae</taxon>
        <taxon>Laurales</taxon>
        <taxon>Lauraceae</taxon>
        <taxon>Cinnamomum</taxon>
    </lineage>
</organism>
<dbReference type="InterPro" id="IPR012416">
    <property type="entry name" value="CBP60"/>
</dbReference>
<dbReference type="GO" id="GO:0005516">
    <property type="term" value="F:calmodulin binding"/>
    <property type="evidence" value="ECO:0007669"/>
    <property type="project" value="InterPro"/>
</dbReference>
<dbReference type="EMBL" id="QPKB01000011">
    <property type="protein sequence ID" value="RWR94597.1"/>
    <property type="molecule type" value="Genomic_DNA"/>
</dbReference>
<protein>
    <submittedName>
        <fullName evidence="4">Calmodulin binding-like protein</fullName>
    </submittedName>
</protein>
<evidence type="ECO:0000313" key="4">
    <source>
        <dbReference type="EMBL" id="RWR94597.1"/>
    </source>
</evidence>
<proteinExistence type="predicted"/>
<dbReference type="GO" id="GO:0005634">
    <property type="term" value="C:nucleus"/>
    <property type="evidence" value="ECO:0007669"/>
    <property type="project" value="TreeGrafter"/>
</dbReference>
<dbReference type="GO" id="GO:0003700">
    <property type="term" value="F:DNA-binding transcription factor activity"/>
    <property type="evidence" value="ECO:0007669"/>
    <property type="project" value="TreeGrafter"/>
</dbReference>
<feature type="domain" description="Calmodulin binding protein-like N-terminal" evidence="2">
    <location>
        <begin position="94"/>
        <end position="238"/>
    </location>
</feature>
<sequence length="567" mass="64228">MLSSLFSSPMVEQSLTTADNSTPPLRKKKKRLQYGRFEREFIGMMKNKRKRKRLMKLLAPDIQALVQEELKCQSASSVPRSPVNQIQAPDAISQLHFKNVFSPTFFTDTYIAPIDIIIRRGDSGETIATGSLSSIRVELVVLPGDFEKEVWTAEEFKDKVVSPRKNKGNLLMGTKEITLKRGAGTFNDIKFTDISGKTTSSGSFRFGVIVLQGNNIQDNNIQGRIMEARSEPFVVKDKRGESSQKHDRPLLVDKIWRLRNIRKNGPYCGKLNDMGVETVQEFLQAYNLDAHSLEDTIGMQNKKWEETLRHAKQCDTGDECYKYSCSKSNVGLLFNSIYEVIFVTRDGFQSFQPLDHLLPYEKVWFTETATLDLVENEKKQLYQDQKGILKYNGPNPLHELPKRAFIQESSLLPQNTNVFTPCQNVLARTDYMNFTMLASQGQVMKNLPQQEGNEQPFGQMHGTLPAGQHEQQDSQSSQNYQPSEGPSTNYKAGAADVSDFPHGDHMNNLTEGGCLHSMDSFDESFFNSIAPFLHDESFPTVDTSFQKPKALIQGMVWAFISLRKPRT</sequence>
<feature type="domain" description="Calmodulin binding protein central" evidence="3">
    <location>
        <begin position="251"/>
        <end position="314"/>
    </location>
</feature>
<name>A0A443PUZ2_9MAGN</name>
<dbReference type="PANTHER" id="PTHR31713:SF43">
    <property type="entry name" value="CALMODULIN-BINDING PROTEIN 60 G"/>
    <property type="match status" value="1"/>
</dbReference>
<dbReference type="InterPro" id="IPR046831">
    <property type="entry name" value="Calmodulin_bind_N"/>
</dbReference>
<evidence type="ECO:0000256" key="1">
    <source>
        <dbReference type="SAM" id="MobiDB-lite"/>
    </source>
</evidence>
<feature type="region of interest" description="Disordered" evidence="1">
    <location>
        <begin position="449"/>
        <end position="495"/>
    </location>
</feature>
<dbReference type="STRING" id="337451.A0A443PUZ2"/>
<evidence type="ECO:0000259" key="2">
    <source>
        <dbReference type="Pfam" id="PF07887"/>
    </source>
</evidence>
<evidence type="ECO:0000259" key="3">
    <source>
        <dbReference type="Pfam" id="PF20451"/>
    </source>
</evidence>
<reference evidence="4 5" key="1">
    <citation type="journal article" date="2019" name="Nat. Plants">
        <title>Stout camphor tree genome fills gaps in understanding of flowering plant genome evolution.</title>
        <authorList>
            <person name="Chaw S.M."/>
            <person name="Liu Y.C."/>
            <person name="Wu Y.W."/>
            <person name="Wang H.Y."/>
            <person name="Lin C.I."/>
            <person name="Wu C.S."/>
            <person name="Ke H.M."/>
            <person name="Chang L.Y."/>
            <person name="Hsu C.Y."/>
            <person name="Yang H.T."/>
            <person name="Sudianto E."/>
            <person name="Hsu M.H."/>
            <person name="Wu K.P."/>
            <person name="Wang L.N."/>
            <person name="Leebens-Mack J.H."/>
            <person name="Tsai I.J."/>
        </authorList>
    </citation>
    <scope>NUCLEOTIDE SEQUENCE [LARGE SCALE GENOMIC DNA]</scope>
    <source>
        <strain evidence="5">cv. Chaw 1501</strain>
        <tissue evidence="4">Young leaves</tissue>
    </source>
</reference>
<dbReference type="AlphaFoldDB" id="A0A443PUZ2"/>
<dbReference type="Pfam" id="PF20451">
    <property type="entry name" value="Calmod_bind_M"/>
    <property type="match status" value="1"/>
</dbReference>
<dbReference type="InterPro" id="IPR046830">
    <property type="entry name" value="Calmod_bind_M"/>
</dbReference>
<accession>A0A443PUZ2</accession>
<gene>
    <name evidence="4" type="ORF">CKAN_02389700</name>
</gene>
<feature type="compositionally biased region" description="Polar residues" evidence="1">
    <location>
        <begin position="473"/>
        <end position="490"/>
    </location>
</feature>
<keyword evidence="5" id="KW-1185">Reference proteome</keyword>
<evidence type="ECO:0000313" key="5">
    <source>
        <dbReference type="Proteomes" id="UP000283530"/>
    </source>
</evidence>